<sequence length="446" mass="49614">MSSQSHESRWPGERENPTRHDVAVANELPAPSFLSNFKTALAASPEAADCQTLMHTDLNAYVSAQQTFTYPMALLSDFPAIPTPAELHGLRETFAKCCGSHVFLGRLPFPQPSRESVVPPLRLATACIASLYAGNAPSEARDLFLAGGKLWAVMMEVDNRESRSLDSGAFVWFLWLVDILYGLHSDLAVSSFSSREIWTKMPSSGSEFQEIYNAFLEDKGTHSITSASLSQDDAVLVLMAILSDLLYIRRSIGQHAHHTDPAKKMVRNFHNPFVPLSPHTETYRMENIISSAIDRWYSTFNTLSSPGIMAFYHYCRLYLSCPQILVLPHIVGYRGADSDTDLGSLTARTISDQSVQHAWRILDDAAARPKSDLLCPLWLPIFVFHASLVVWAKQQFGTTQDPNGYGSNRILLPFKVELEGMPWPCCKEMTETLVRLMAAPRLGGNT</sequence>
<evidence type="ECO:0000313" key="2">
    <source>
        <dbReference type="EMBL" id="RDL36308.1"/>
    </source>
</evidence>
<reference evidence="2 3" key="1">
    <citation type="journal article" date="2018" name="IMA Fungus">
        <title>IMA Genome-F 9: Draft genome sequence of Annulohypoxylon stygium, Aspergillus mulundensis, Berkeleyomyces basicola (syn. Thielaviopsis basicola), Ceratocystis smalleyi, two Cercospora beticola strains, Coleophoma cylindrospora, Fusarium fracticaudum, Phialophora cf. hyalina, and Morchella septimelata.</title>
        <authorList>
            <person name="Wingfield B.D."/>
            <person name="Bills G.F."/>
            <person name="Dong Y."/>
            <person name="Huang W."/>
            <person name="Nel W.J."/>
            <person name="Swalarsk-Parry B.S."/>
            <person name="Vaghefi N."/>
            <person name="Wilken P.M."/>
            <person name="An Z."/>
            <person name="de Beer Z.W."/>
            <person name="De Vos L."/>
            <person name="Chen L."/>
            <person name="Duong T.A."/>
            <person name="Gao Y."/>
            <person name="Hammerbacher A."/>
            <person name="Kikkert J.R."/>
            <person name="Li Y."/>
            <person name="Li H."/>
            <person name="Li K."/>
            <person name="Li Q."/>
            <person name="Liu X."/>
            <person name="Ma X."/>
            <person name="Naidoo K."/>
            <person name="Pethybridge S.J."/>
            <person name="Sun J."/>
            <person name="Steenkamp E.T."/>
            <person name="van der Nest M.A."/>
            <person name="van Wyk S."/>
            <person name="Wingfield M.J."/>
            <person name="Xiong C."/>
            <person name="Yue Q."/>
            <person name="Zhang X."/>
        </authorList>
    </citation>
    <scope>NUCLEOTIDE SEQUENCE [LARGE SCALE GENOMIC DNA]</scope>
    <source>
        <strain evidence="2 3">BP 5553</strain>
    </source>
</reference>
<dbReference type="Proteomes" id="UP000254866">
    <property type="component" value="Unassembled WGS sequence"/>
</dbReference>
<dbReference type="RefSeq" id="XP_031868964.1">
    <property type="nucleotide sequence ID" value="XM_032014283.1"/>
</dbReference>
<dbReference type="GeneID" id="43598509"/>
<name>A0A370TLA2_9HELO</name>
<evidence type="ECO:0000256" key="1">
    <source>
        <dbReference type="SAM" id="MobiDB-lite"/>
    </source>
</evidence>
<gene>
    <name evidence="2" type="ORF">BP5553_05660</name>
</gene>
<protein>
    <recommendedName>
        <fullName evidence="4">Transcription factor domain-containing protein</fullName>
    </recommendedName>
</protein>
<dbReference type="OrthoDB" id="4109707at2759"/>
<feature type="region of interest" description="Disordered" evidence="1">
    <location>
        <begin position="1"/>
        <end position="21"/>
    </location>
</feature>
<proteinExistence type="predicted"/>
<dbReference type="AlphaFoldDB" id="A0A370TLA2"/>
<evidence type="ECO:0000313" key="3">
    <source>
        <dbReference type="Proteomes" id="UP000254866"/>
    </source>
</evidence>
<keyword evidence="3" id="KW-1185">Reference proteome</keyword>
<accession>A0A370TLA2</accession>
<organism evidence="2 3">
    <name type="scientific">Venustampulla echinocandica</name>
    <dbReference type="NCBI Taxonomy" id="2656787"/>
    <lineage>
        <taxon>Eukaryota</taxon>
        <taxon>Fungi</taxon>
        <taxon>Dikarya</taxon>
        <taxon>Ascomycota</taxon>
        <taxon>Pezizomycotina</taxon>
        <taxon>Leotiomycetes</taxon>
        <taxon>Helotiales</taxon>
        <taxon>Pleuroascaceae</taxon>
        <taxon>Venustampulla</taxon>
    </lineage>
</organism>
<evidence type="ECO:0008006" key="4">
    <source>
        <dbReference type="Google" id="ProtNLM"/>
    </source>
</evidence>
<comment type="caution">
    <text evidence="2">The sequence shown here is derived from an EMBL/GenBank/DDBJ whole genome shotgun (WGS) entry which is preliminary data.</text>
</comment>
<dbReference type="EMBL" id="NPIC01000004">
    <property type="protein sequence ID" value="RDL36308.1"/>
    <property type="molecule type" value="Genomic_DNA"/>
</dbReference>